<dbReference type="Proteomes" id="UP000239366">
    <property type="component" value="Unassembled WGS sequence"/>
</dbReference>
<evidence type="ECO:0000313" key="1">
    <source>
        <dbReference type="EMBL" id="PQJ15663.1"/>
    </source>
</evidence>
<proteinExistence type="predicted"/>
<accession>A0A2S7T6W8</accession>
<comment type="caution">
    <text evidence="1">The sequence shown here is derived from an EMBL/GenBank/DDBJ whole genome shotgun (WGS) entry which is preliminary data.</text>
</comment>
<reference evidence="2" key="1">
    <citation type="submission" date="2016-11" db="EMBL/GenBank/DDBJ databases">
        <title>Trade-off between light-utilization and light-protection in marine flavobacteria.</title>
        <authorList>
            <person name="Kumagai Y."/>
            <person name="Yoshizawa S."/>
            <person name="Kogure K."/>
        </authorList>
    </citation>
    <scope>NUCLEOTIDE SEQUENCE [LARGE SCALE GENOMIC DNA]</scope>
    <source>
        <strain evidence="2">SG-18</strain>
    </source>
</reference>
<dbReference type="NCBIfam" id="NF041384">
    <property type="entry name" value="YHS_seleno_dom"/>
    <property type="match status" value="1"/>
</dbReference>
<name>A0A2S7T6W8_9FLAO</name>
<evidence type="ECO:0000313" key="2">
    <source>
        <dbReference type="Proteomes" id="UP000239366"/>
    </source>
</evidence>
<protein>
    <recommendedName>
        <fullName evidence="3">YHS domain-containing protein</fullName>
    </recommendedName>
</protein>
<sequence>MIAQVFTKQNRALYFFLSLLFGLGTHGLQAQKGPVNTKRGLAVQGYDVVSYFNGKAQKGTSDYTVKWEGNTYQFTSAEQRDAFKTNPDKFLPQYGGYCAYAMAVKGNKVPVNPETFEIRNGKLYLFYNKWINNTLESWLEEGPEKLVGQADKNWKSHLK</sequence>
<organism evidence="1 2">
    <name type="scientific">Aureicoccus marinus</name>
    <dbReference type="NCBI Taxonomy" id="754435"/>
    <lineage>
        <taxon>Bacteria</taxon>
        <taxon>Pseudomonadati</taxon>
        <taxon>Bacteroidota</taxon>
        <taxon>Flavobacteriia</taxon>
        <taxon>Flavobacteriales</taxon>
        <taxon>Flavobacteriaceae</taxon>
        <taxon>Aureicoccus</taxon>
    </lineage>
</organism>
<dbReference type="AlphaFoldDB" id="A0A2S7T6W8"/>
<dbReference type="EMBL" id="MQVX01000001">
    <property type="protein sequence ID" value="PQJ15663.1"/>
    <property type="molecule type" value="Genomic_DNA"/>
</dbReference>
<evidence type="ECO:0008006" key="3">
    <source>
        <dbReference type="Google" id="ProtNLM"/>
    </source>
</evidence>
<gene>
    <name evidence="1" type="ORF">BST99_07915</name>
</gene>
<keyword evidence="2" id="KW-1185">Reference proteome</keyword>